<protein>
    <submittedName>
        <fullName evidence="2">Uncharacterized protein</fullName>
    </submittedName>
</protein>
<sequence>MYRVGALSISPINLRVVTYFYFIELDIALLAYKLKHIQLRTNMIQTKSAAFQSLRYRAWTIFEKHGTGAPIGFTLIDEQYSL</sequence>
<keyword evidence="1" id="KW-1185">Reference proteome</keyword>
<evidence type="ECO:0000313" key="2">
    <source>
        <dbReference type="WBParaSite" id="Hba_11608"/>
    </source>
</evidence>
<evidence type="ECO:0000313" key="1">
    <source>
        <dbReference type="Proteomes" id="UP000095283"/>
    </source>
</evidence>
<accession>A0A1I7X2H1</accession>
<proteinExistence type="predicted"/>
<dbReference type="Proteomes" id="UP000095283">
    <property type="component" value="Unplaced"/>
</dbReference>
<dbReference type="AlphaFoldDB" id="A0A1I7X2H1"/>
<organism evidence="1 2">
    <name type="scientific">Heterorhabditis bacteriophora</name>
    <name type="common">Entomopathogenic nematode worm</name>
    <dbReference type="NCBI Taxonomy" id="37862"/>
    <lineage>
        <taxon>Eukaryota</taxon>
        <taxon>Metazoa</taxon>
        <taxon>Ecdysozoa</taxon>
        <taxon>Nematoda</taxon>
        <taxon>Chromadorea</taxon>
        <taxon>Rhabditida</taxon>
        <taxon>Rhabditina</taxon>
        <taxon>Rhabditomorpha</taxon>
        <taxon>Strongyloidea</taxon>
        <taxon>Heterorhabditidae</taxon>
        <taxon>Heterorhabditis</taxon>
    </lineage>
</organism>
<reference evidence="2" key="1">
    <citation type="submission" date="2016-11" db="UniProtKB">
        <authorList>
            <consortium name="WormBaseParasite"/>
        </authorList>
    </citation>
    <scope>IDENTIFICATION</scope>
</reference>
<dbReference type="WBParaSite" id="Hba_11608">
    <property type="protein sequence ID" value="Hba_11608"/>
    <property type="gene ID" value="Hba_11608"/>
</dbReference>
<name>A0A1I7X2H1_HETBA</name>